<evidence type="ECO:0000313" key="1">
    <source>
        <dbReference type="EMBL" id="RRT50075.1"/>
    </source>
</evidence>
<proteinExistence type="predicted"/>
<accession>A0A426YEB3</accession>
<reference evidence="1 2" key="1">
    <citation type="journal article" date="2014" name="Agronomy (Basel)">
        <title>A Draft Genome Sequence for Ensete ventricosum, the Drought-Tolerant Tree Against Hunger.</title>
        <authorList>
            <person name="Harrison J."/>
            <person name="Moore K.A."/>
            <person name="Paszkiewicz K."/>
            <person name="Jones T."/>
            <person name="Grant M."/>
            <person name="Ambacheew D."/>
            <person name="Muzemil S."/>
            <person name="Studholme D.J."/>
        </authorList>
    </citation>
    <scope>NUCLEOTIDE SEQUENCE [LARGE SCALE GENOMIC DNA]</scope>
</reference>
<comment type="caution">
    <text evidence="1">The sequence shown here is derived from an EMBL/GenBank/DDBJ whole genome shotgun (WGS) entry which is preliminary data.</text>
</comment>
<gene>
    <name evidence="1" type="ORF">B296_00032586</name>
</gene>
<dbReference type="Proteomes" id="UP000287651">
    <property type="component" value="Unassembled WGS sequence"/>
</dbReference>
<dbReference type="AlphaFoldDB" id="A0A426YEB3"/>
<name>A0A426YEB3_ENSVE</name>
<organism evidence="1 2">
    <name type="scientific">Ensete ventricosum</name>
    <name type="common">Abyssinian banana</name>
    <name type="synonym">Musa ensete</name>
    <dbReference type="NCBI Taxonomy" id="4639"/>
    <lineage>
        <taxon>Eukaryota</taxon>
        <taxon>Viridiplantae</taxon>
        <taxon>Streptophyta</taxon>
        <taxon>Embryophyta</taxon>
        <taxon>Tracheophyta</taxon>
        <taxon>Spermatophyta</taxon>
        <taxon>Magnoliopsida</taxon>
        <taxon>Liliopsida</taxon>
        <taxon>Zingiberales</taxon>
        <taxon>Musaceae</taxon>
        <taxon>Ensete</taxon>
    </lineage>
</organism>
<evidence type="ECO:0000313" key="2">
    <source>
        <dbReference type="Proteomes" id="UP000287651"/>
    </source>
</evidence>
<sequence>MPKLNTPDIILLASCAHSNCGLTLLVRAAACGGRLSNEFSENFDPENSAPLFFVVAEANTAVVAAGDTGPGVGCPCDSDHAHRVRHVSSEGAVIRILSRVLLAAPPASDSTFVQVGGATGIPYRPFAPCNAADLFREKLFKFPYIIITYLMNLPSPGSHRLLIIRQVAIPTIRNRVTNALGPVAILIYPFGHSSLLVPAPFPTHMTRPTLRLHTPICVGAHPGYGVGSVAT</sequence>
<protein>
    <submittedName>
        <fullName evidence="1">Uncharacterized protein</fullName>
    </submittedName>
</protein>
<dbReference type="EMBL" id="AMZH03012969">
    <property type="protein sequence ID" value="RRT50075.1"/>
    <property type="molecule type" value="Genomic_DNA"/>
</dbReference>